<dbReference type="InterPro" id="IPR016187">
    <property type="entry name" value="CTDL_fold"/>
</dbReference>
<protein>
    <recommendedName>
        <fullName evidence="2">C-type lectin domain-containing protein</fullName>
    </recommendedName>
</protein>
<dbReference type="PANTHER" id="PTHR22802">
    <property type="entry name" value="C-TYPE LECTIN SUPERFAMILY MEMBER"/>
    <property type="match status" value="1"/>
</dbReference>
<evidence type="ECO:0000256" key="1">
    <source>
        <dbReference type="SAM" id="SignalP"/>
    </source>
</evidence>
<evidence type="ECO:0000313" key="3">
    <source>
        <dbReference type="EMBL" id="CAH1985012.1"/>
    </source>
</evidence>
<evidence type="ECO:0000313" key="4">
    <source>
        <dbReference type="Proteomes" id="UP001152888"/>
    </source>
</evidence>
<dbReference type="OrthoDB" id="7962197at2759"/>
<feature type="signal peptide" evidence="1">
    <location>
        <begin position="1"/>
        <end position="19"/>
    </location>
</feature>
<dbReference type="Proteomes" id="UP001152888">
    <property type="component" value="Unassembled WGS sequence"/>
</dbReference>
<dbReference type="Pfam" id="PF00059">
    <property type="entry name" value="Lectin_C"/>
    <property type="match status" value="1"/>
</dbReference>
<keyword evidence="1" id="KW-0732">Signal</keyword>
<sequence length="174" mass="20209">MLLFIFVIAFLLGEGCTSALGTDLGPKMPLIVNGSRTYYYGLTHQGTAVQAESFCRKHNMDLLSIETQEEHLFLQQSLLSYLDLNTAQQTFIWTSGKRVDGDRWIWEATGRPVHYKNWWAEQPDNDGGIENCLELWYKPEFPGQIKWNDIYCNNTSRYFICEYNNKDANIDNVY</sequence>
<dbReference type="InterPro" id="IPR051004">
    <property type="entry name" value="DC-SIGN_domain-containing"/>
</dbReference>
<feature type="chain" id="PRO_5040515264" description="C-type lectin domain-containing protein" evidence="1">
    <location>
        <begin position="20"/>
        <end position="174"/>
    </location>
</feature>
<reference evidence="3" key="1">
    <citation type="submission" date="2022-03" db="EMBL/GenBank/DDBJ databases">
        <authorList>
            <person name="Sayadi A."/>
        </authorList>
    </citation>
    <scope>NUCLEOTIDE SEQUENCE</scope>
</reference>
<keyword evidence="4" id="KW-1185">Reference proteome</keyword>
<dbReference type="SUPFAM" id="SSF56436">
    <property type="entry name" value="C-type lectin-like"/>
    <property type="match status" value="1"/>
</dbReference>
<dbReference type="CDD" id="cd00037">
    <property type="entry name" value="CLECT"/>
    <property type="match status" value="1"/>
</dbReference>
<gene>
    <name evidence="3" type="ORF">ACAOBT_LOCUS16438</name>
</gene>
<name>A0A9P0PIF6_ACAOB</name>
<dbReference type="PROSITE" id="PS50041">
    <property type="entry name" value="C_TYPE_LECTIN_2"/>
    <property type="match status" value="1"/>
</dbReference>
<dbReference type="PANTHER" id="PTHR22802:SF465">
    <property type="entry name" value="AT17652P-RELATED"/>
    <property type="match status" value="1"/>
</dbReference>
<dbReference type="EMBL" id="CAKOFQ010006969">
    <property type="protein sequence ID" value="CAH1985012.1"/>
    <property type="molecule type" value="Genomic_DNA"/>
</dbReference>
<dbReference type="Gene3D" id="3.10.100.10">
    <property type="entry name" value="Mannose-Binding Protein A, subunit A"/>
    <property type="match status" value="1"/>
</dbReference>
<dbReference type="InterPro" id="IPR001304">
    <property type="entry name" value="C-type_lectin-like"/>
</dbReference>
<dbReference type="SMART" id="SM00034">
    <property type="entry name" value="CLECT"/>
    <property type="match status" value="1"/>
</dbReference>
<comment type="caution">
    <text evidence="3">The sequence shown here is derived from an EMBL/GenBank/DDBJ whole genome shotgun (WGS) entry which is preliminary data.</text>
</comment>
<evidence type="ECO:0000259" key="2">
    <source>
        <dbReference type="PROSITE" id="PS50041"/>
    </source>
</evidence>
<feature type="domain" description="C-type lectin" evidence="2">
    <location>
        <begin position="33"/>
        <end position="158"/>
    </location>
</feature>
<accession>A0A9P0PIF6</accession>
<dbReference type="InterPro" id="IPR016186">
    <property type="entry name" value="C-type_lectin-like/link_sf"/>
</dbReference>
<dbReference type="AlphaFoldDB" id="A0A9P0PIF6"/>
<proteinExistence type="predicted"/>
<organism evidence="3 4">
    <name type="scientific">Acanthoscelides obtectus</name>
    <name type="common">Bean weevil</name>
    <name type="synonym">Bruchus obtectus</name>
    <dbReference type="NCBI Taxonomy" id="200917"/>
    <lineage>
        <taxon>Eukaryota</taxon>
        <taxon>Metazoa</taxon>
        <taxon>Ecdysozoa</taxon>
        <taxon>Arthropoda</taxon>
        <taxon>Hexapoda</taxon>
        <taxon>Insecta</taxon>
        <taxon>Pterygota</taxon>
        <taxon>Neoptera</taxon>
        <taxon>Endopterygota</taxon>
        <taxon>Coleoptera</taxon>
        <taxon>Polyphaga</taxon>
        <taxon>Cucujiformia</taxon>
        <taxon>Chrysomeloidea</taxon>
        <taxon>Chrysomelidae</taxon>
        <taxon>Bruchinae</taxon>
        <taxon>Bruchini</taxon>
        <taxon>Acanthoscelides</taxon>
    </lineage>
</organism>